<dbReference type="GeneID" id="42309556"/>
<dbReference type="AlphaFoldDB" id="A0A0K2W9K1"/>
<dbReference type="Proteomes" id="UP000182836">
    <property type="component" value="Unassembled WGS sequence"/>
</dbReference>
<dbReference type="RefSeq" id="WP_235497076.1">
    <property type="nucleotide sequence ID" value="NZ_JBCNJF010000054.1"/>
</dbReference>
<sequence length="91" mass="10898">MEGVTNIFIHMYKIENNGEEWRKKDEGEIMMTEQENRSCIVCGNEETQGIFIFDSFVCQRCEQEIVTTDASEDKYRFFIRQMRSIWLKQNA</sequence>
<reference evidence="1 2" key="1">
    <citation type="submission" date="2016-10" db="EMBL/GenBank/DDBJ databases">
        <authorList>
            <person name="de Groot N.N."/>
        </authorList>
    </citation>
    <scope>NUCLEOTIDE SEQUENCE [LARGE SCALE GENOMIC DNA]</scope>
    <source>
        <strain evidence="1 2">DSM 2895</strain>
    </source>
</reference>
<dbReference type="Pfam" id="PF10764">
    <property type="entry name" value="Gin"/>
    <property type="match status" value="1"/>
</dbReference>
<evidence type="ECO:0000313" key="2">
    <source>
        <dbReference type="Proteomes" id="UP000182836"/>
    </source>
</evidence>
<dbReference type="InterPro" id="IPR019700">
    <property type="entry name" value="Sigma-G_inhibitor_Gin"/>
</dbReference>
<proteinExistence type="predicted"/>
<gene>
    <name evidence="1" type="ORF">SAMN04487909_1374</name>
</gene>
<name>A0A0K2W9K1_ANEMI</name>
<accession>A0A0K2W9K1</accession>
<dbReference type="EMBL" id="FNED01000037">
    <property type="protein sequence ID" value="SDK05069.1"/>
    <property type="molecule type" value="Genomic_DNA"/>
</dbReference>
<organism evidence="1 2">
    <name type="scientific">Aneurinibacillus migulanus</name>
    <name type="common">Bacillus migulanus</name>
    <dbReference type="NCBI Taxonomy" id="47500"/>
    <lineage>
        <taxon>Bacteria</taxon>
        <taxon>Bacillati</taxon>
        <taxon>Bacillota</taxon>
        <taxon>Bacilli</taxon>
        <taxon>Bacillales</taxon>
        <taxon>Paenibacillaceae</taxon>
        <taxon>Aneurinibacillus group</taxon>
        <taxon>Aneurinibacillus</taxon>
    </lineage>
</organism>
<protein>
    <submittedName>
        <fullName evidence="1">Inhibitor of sigma-G Gin</fullName>
    </submittedName>
</protein>
<evidence type="ECO:0000313" key="1">
    <source>
        <dbReference type="EMBL" id="SDK05069.1"/>
    </source>
</evidence>